<dbReference type="GO" id="GO:0004129">
    <property type="term" value="F:cytochrome-c oxidase activity"/>
    <property type="evidence" value="ECO:0007669"/>
    <property type="project" value="InterPro"/>
</dbReference>
<evidence type="ECO:0000256" key="1">
    <source>
        <dbReference type="ARBA" id="ARBA00004651"/>
    </source>
</evidence>
<dbReference type="PANTHER" id="PTHR22888">
    <property type="entry name" value="CYTOCHROME C OXIDASE, SUBUNIT II"/>
    <property type="match status" value="1"/>
</dbReference>
<dbReference type="InterPro" id="IPR036257">
    <property type="entry name" value="Cyt_c_oxidase_su2_TM_sf"/>
</dbReference>
<dbReference type="KEGG" id="afx:JZ786_19375"/>
<evidence type="ECO:0000313" key="14">
    <source>
        <dbReference type="EMBL" id="QSO50000.1"/>
    </source>
</evidence>
<dbReference type="SUPFAM" id="SSF49503">
    <property type="entry name" value="Cupredoxins"/>
    <property type="match status" value="1"/>
</dbReference>
<dbReference type="Gene3D" id="2.60.40.420">
    <property type="entry name" value="Cupredoxins - blue copper proteins"/>
    <property type="match status" value="1"/>
</dbReference>
<evidence type="ECO:0000256" key="6">
    <source>
        <dbReference type="ARBA" id="ARBA00022692"/>
    </source>
</evidence>
<dbReference type="InterPro" id="IPR034227">
    <property type="entry name" value="CuRO_UO_II"/>
</dbReference>
<dbReference type="PROSITE" id="PS50857">
    <property type="entry name" value="COX2_CUA"/>
    <property type="match status" value="1"/>
</dbReference>
<dbReference type="PROSITE" id="PS50999">
    <property type="entry name" value="COX2_TM"/>
    <property type="match status" value="1"/>
</dbReference>
<dbReference type="GO" id="GO:0005886">
    <property type="term" value="C:plasma membrane"/>
    <property type="evidence" value="ECO:0007669"/>
    <property type="project" value="UniProtKB-SubCell"/>
</dbReference>
<dbReference type="InterPro" id="IPR011759">
    <property type="entry name" value="Cyt_c_oxidase_su2_TM_dom"/>
</dbReference>
<dbReference type="EMBL" id="CP071182">
    <property type="protein sequence ID" value="QSO50000.1"/>
    <property type="molecule type" value="Genomic_DNA"/>
</dbReference>
<evidence type="ECO:0000256" key="4">
    <source>
        <dbReference type="ARBA" id="ARBA00022475"/>
    </source>
</evidence>
<keyword evidence="7" id="KW-0732">Signal</keyword>
<reference evidence="14 15" key="1">
    <citation type="submission" date="2021-02" db="EMBL/GenBank/DDBJ databases">
        <title>Alicyclobacillus curvatus sp. nov. and Alicyclobacillus mengziensis sp. nov., two acidophilic bacteria isolated from acid mine drainage.</title>
        <authorList>
            <person name="Huang Y."/>
        </authorList>
    </citation>
    <scope>NUCLEOTIDE SEQUENCE [LARGE SCALE GENOMIC DNA]</scope>
    <source>
        <strain evidence="14 15">S30H14</strain>
    </source>
</reference>
<keyword evidence="8" id="KW-0249">Electron transport</keyword>
<evidence type="ECO:0000256" key="2">
    <source>
        <dbReference type="ARBA" id="ARBA00007866"/>
    </source>
</evidence>
<name>A0A9X7Z9Q5_9BACL</name>
<keyword evidence="15" id="KW-1185">Reference proteome</keyword>
<comment type="similarity">
    <text evidence="2">Belongs to the cytochrome c oxidase subunit 2 family.</text>
</comment>
<evidence type="ECO:0000313" key="15">
    <source>
        <dbReference type="Proteomes" id="UP000663505"/>
    </source>
</evidence>
<keyword evidence="4" id="KW-1003">Cell membrane</keyword>
<evidence type="ECO:0000256" key="9">
    <source>
        <dbReference type="ARBA" id="ARBA00022989"/>
    </source>
</evidence>
<dbReference type="AlphaFoldDB" id="A0A9X7Z9Q5"/>
<keyword evidence="11" id="KW-0472">Membrane</keyword>
<dbReference type="Gene3D" id="1.10.287.90">
    <property type="match status" value="1"/>
</dbReference>
<accession>A0A9X7Z9Q5</accession>
<evidence type="ECO:0000256" key="5">
    <source>
        <dbReference type="ARBA" id="ARBA00022660"/>
    </source>
</evidence>
<keyword evidence="3" id="KW-0813">Transport</keyword>
<feature type="domain" description="Cytochrome oxidase subunit II transmembrane region profile" evidence="13">
    <location>
        <begin position="1"/>
        <end position="58"/>
    </location>
</feature>
<dbReference type="GO" id="GO:0042773">
    <property type="term" value="P:ATP synthesis coupled electron transport"/>
    <property type="evidence" value="ECO:0007669"/>
    <property type="project" value="TreeGrafter"/>
</dbReference>
<evidence type="ECO:0000256" key="10">
    <source>
        <dbReference type="ARBA" id="ARBA00023002"/>
    </source>
</evidence>
<keyword evidence="9" id="KW-1133">Transmembrane helix</keyword>
<protein>
    <submittedName>
        <fullName evidence="14">Ubiquinol oxidase subunit II</fullName>
    </submittedName>
</protein>
<dbReference type="InterPro" id="IPR008972">
    <property type="entry name" value="Cupredoxin"/>
</dbReference>
<keyword evidence="10" id="KW-0560">Oxidoreductase</keyword>
<dbReference type="InterPro" id="IPR002429">
    <property type="entry name" value="CcO_II-like_C"/>
</dbReference>
<dbReference type="Proteomes" id="UP000663505">
    <property type="component" value="Chromosome"/>
</dbReference>
<dbReference type="SUPFAM" id="SSF81464">
    <property type="entry name" value="Cytochrome c oxidase subunit II-like, transmembrane region"/>
    <property type="match status" value="1"/>
</dbReference>
<dbReference type="InterPro" id="IPR045187">
    <property type="entry name" value="CcO_II"/>
</dbReference>
<keyword evidence="6" id="KW-0812">Transmembrane</keyword>
<dbReference type="PANTHER" id="PTHR22888:SF18">
    <property type="entry name" value="CYTOCHROME BO(3) UBIQUINOL OXIDASE SUBUNIT 2"/>
    <property type="match status" value="1"/>
</dbReference>
<evidence type="ECO:0000256" key="3">
    <source>
        <dbReference type="ARBA" id="ARBA00022448"/>
    </source>
</evidence>
<evidence type="ECO:0000256" key="7">
    <source>
        <dbReference type="ARBA" id="ARBA00022729"/>
    </source>
</evidence>
<evidence type="ECO:0000259" key="13">
    <source>
        <dbReference type="PROSITE" id="PS50999"/>
    </source>
</evidence>
<gene>
    <name evidence="14" type="ORF">JZ786_19375</name>
</gene>
<keyword evidence="5" id="KW-0679">Respiratory chain</keyword>
<dbReference type="Pfam" id="PF00116">
    <property type="entry name" value="COX2"/>
    <property type="match status" value="1"/>
</dbReference>
<dbReference type="GO" id="GO:0005507">
    <property type="term" value="F:copper ion binding"/>
    <property type="evidence" value="ECO:0007669"/>
    <property type="project" value="InterPro"/>
</dbReference>
<evidence type="ECO:0000259" key="12">
    <source>
        <dbReference type="PROSITE" id="PS50857"/>
    </source>
</evidence>
<sequence>MFYIVIRFREKPERTAPFDPEWSESRRLEIVWWGIPIVIIGVLGSLTVRDTFGLLRPTASVTGPPLTIQVTSLNWKWLFQYPDEGIATVNYCTIPTDRPVSFVLTSNAPMNSFWVPQLGGQEYTMPGMAMRVWLQADKPGVYFGSGANFSGREYAHMKFRVVARNETSFRTWIKQVKTSAPALTNAEYEKLVYPSTLGEQSYSSFPQGSFDQTVRREGGMYMKHKMTEGTD</sequence>
<comment type="subcellular location">
    <subcellularLocation>
        <location evidence="1">Cell membrane</location>
        <topology evidence="1">Multi-pass membrane protein</topology>
    </subcellularLocation>
</comment>
<evidence type="ECO:0000256" key="8">
    <source>
        <dbReference type="ARBA" id="ARBA00022982"/>
    </source>
</evidence>
<feature type="domain" description="Cytochrome oxidase subunit II copper A binding" evidence="12">
    <location>
        <begin position="63"/>
        <end position="175"/>
    </location>
</feature>
<proteinExistence type="inferred from homology"/>
<evidence type="ECO:0000256" key="11">
    <source>
        <dbReference type="ARBA" id="ARBA00023136"/>
    </source>
</evidence>
<dbReference type="GO" id="GO:0016491">
    <property type="term" value="F:oxidoreductase activity"/>
    <property type="evidence" value="ECO:0007669"/>
    <property type="project" value="UniProtKB-KW"/>
</dbReference>
<dbReference type="CDD" id="cd04212">
    <property type="entry name" value="CuRO_UO_II"/>
    <property type="match status" value="1"/>
</dbReference>
<organism evidence="14 15">
    <name type="scientific">Alicyclobacillus mengziensis</name>
    <dbReference type="NCBI Taxonomy" id="2931921"/>
    <lineage>
        <taxon>Bacteria</taxon>
        <taxon>Bacillati</taxon>
        <taxon>Bacillota</taxon>
        <taxon>Bacilli</taxon>
        <taxon>Bacillales</taxon>
        <taxon>Alicyclobacillaceae</taxon>
        <taxon>Alicyclobacillus</taxon>
    </lineage>
</organism>